<sequence>MAPRRIAEEENHRRTLRLSSSVFVSASRFSRSFFKLITCENKKLVVRIHDRPHLRYDSICRFFERPYGDMIRKTSSPDRSYRRSSESSRRS</sequence>
<name>A0A1D1V0D5_RAMVA</name>
<dbReference type="Proteomes" id="UP000186922">
    <property type="component" value="Unassembled WGS sequence"/>
</dbReference>
<organism evidence="2 3">
    <name type="scientific">Ramazzottius varieornatus</name>
    <name type="common">Water bear</name>
    <name type="synonym">Tardigrade</name>
    <dbReference type="NCBI Taxonomy" id="947166"/>
    <lineage>
        <taxon>Eukaryota</taxon>
        <taxon>Metazoa</taxon>
        <taxon>Ecdysozoa</taxon>
        <taxon>Tardigrada</taxon>
        <taxon>Eutardigrada</taxon>
        <taxon>Parachela</taxon>
        <taxon>Hypsibioidea</taxon>
        <taxon>Ramazzottiidae</taxon>
        <taxon>Ramazzottius</taxon>
    </lineage>
</organism>
<feature type="region of interest" description="Disordered" evidence="1">
    <location>
        <begin position="70"/>
        <end position="91"/>
    </location>
</feature>
<evidence type="ECO:0000256" key="1">
    <source>
        <dbReference type="SAM" id="MobiDB-lite"/>
    </source>
</evidence>
<protein>
    <submittedName>
        <fullName evidence="2">Uncharacterized protein</fullName>
    </submittedName>
</protein>
<evidence type="ECO:0000313" key="2">
    <source>
        <dbReference type="EMBL" id="GAU93402.1"/>
    </source>
</evidence>
<comment type="caution">
    <text evidence="2">The sequence shown here is derived from an EMBL/GenBank/DDBJ whole genome shotgun (WGS) entry which is preliminary data.</text>
</comment>
<gene>
    <name evidence="2" type="primary">RvY_05350-1</name>
    <name evidence="2" type="synonym">RvY_05350.1</name>
    <name evidence="2" type="ORF">RvY_05350</name>
</gene>
<feature type="non-terminal residue" evidence="2">
    <location>
        <position position="91"/>
    </location>
</feature>
<reference evidence="2 3" key="1">
    <citation type="journal article" date="2016" name="Nat. Commun.">
        <title>Extremotolerant tardigrade genome and improved radiotolerance of human cultured cells by tardigrade-unique protein.</title>
        <authorList>
            <person name="Hashimoto T."/>
            <person name="Horikawa D.D."/>
            <person name="Saito Y."/>
            <person name="Kuwahara H."/>
            <person name="Kozuka-Hata H."/>
            <person name="Shin-I T."/>
            <person name="Minakuchi Y."/>
            <person name="Ohishi K."/>
            <person name="Motoyama A."/>
            <person name="Aizu T."/>
            <person name="Enomoto A."/>
            <person name="Kondo K."/>
            <person name="Tanaka S."/>
            <person name="Hara Y."/>
            <person name="Koshikawa S."/>
            <person name="Sagara H."/>
            <person name="Miura T."/>
            <person name="Yokobori S."/>
            <person name="Miyagawa K."/>
            <person name="Suzuki Y."/>
            <person name="Kubo T."/>
            <person name="Oyama M."/>
            <person name="Kohara Y."/>
            <person name="Fujiyama A."/>
            <person name="Arakawa K."/>
            <person name="Katayama T."/>
            <person name="Toyoda A."/>
            <person name="Kunieda T."/>
        </authorList>
    </citation>
    <scope>NUCLEOTIDE SEQUENCE [LARGE SCALE GENOMIC DNA]</scope>
    <source>
        <strain evidence="2 3">YOKOZUNA-1</strain>
    </source>
</reference>
<evidence type="ECO:0000313" key="3">
    <source>
        <dbReference type="Proteomes" id="UP000186922"/>
    </source>
</evidence>
<dbReference type="EMBL" id="BDGG01000002">
    <property type="protein sequence ID" value="GAU93402.1"/>
    <property type="molecule type" value="Genomic_DNA"/>
</dbReference>
<accession>A0A1D1V0D5</accession>
<keyword evidence="3" id="KW-1185">Reference proteome</keyword>
<dbReference type="AlphaFoldDB" id="A0A1D1V0D5"/>
<proteinExistence type="predicted"/>